<dbReference type="CDD" id="cd00158">
    <property type="entry name" value="RHOD"/>
    <property type="match status" value="1"/>
</dbReference>
<keyword evidence="3" id="KW-1015">Disulfide bond</keyword>
<dbReference type="SMART" id="SM00450">
    <property type="entry name" value="RHOD"/>
    <property type="match status" value="1"/>
</dbReference>
<reference evidence="7" key="1">
    <citation type="submission" date="2021-12" db="EMBL/GenBank/DDBJ databases">
        <authorList>
            <person name="Rodrigo-Torres L."/>
            <person name="Arahal R. D."/>
            <person name="Lucena T."/>
        </authorList>
    </citation>
    <scope>NUCLEOTIDE SEQUENCE</scope>
    <source>
        <strain evidence="7">CECT 8858</strain>
    </source>
</reference>
<evidence type="ECO:0000256" key="1">
    <source>
        <dbReference type="ARBA" id="ARBA00022448"/>
    </source>
</evidence>
<keyword evidence="2" id="KW-0249">Electron transport</keyword>
<feature type="domain" description="Rhodanese" evidence="5">
    <location>
        <begin position="42"/>
        <end position="132"/>
    </location>
</feature>
<gene>
    <name evidence="7" type="ORF">EMA8858_00449</name>
    <name evidence="7" type="ORF">glpE_4</name>
</gene>
<dbReference type="PROSITE" id="PS50206">
    <property type="entry name" value="RHODANESE_3"/>
    <property type="match status" value="1"/>
</dbReference>
<keyword evidence="4" id="KW-0676">Redox-active center</keyword>
<dbReference type="Pfam" id="PF00085">
    <property type="entry name" value="Thioredoxin"/>
    <property type="match status" value="1"/>
</dbReference>
<dbReference type="InterPro" id="IPR017937">
    <property type="entry name" value="Thioredoxin_CS"/>
</dbReference>
<keyword evidence="8" id="KW-1185">Reference proteome</keyword>
<keyword evidence="7" id="KW-0808">Transferase</keyword>
<evidence type="ECO:0000313" key="8">
    <source>
        <dbReference type="Proteomes" id="UP000837932"/>
    </source>
</evidence>
<dbReference type="PROSITE" id="PS51352">
    <property type="entry name" value="THIOREDOXIN_2"/>
    <property type="match status" value="1"/>
</dbReference>
<organism evidence="7 8">
    <name type="scientific">Emticicia aquatica</name>
    <dbReference type="NCBI Taxonomy" id="1681835"/>
    <lineage>
        <taxon>Bacteria</taxon>
        <taxon>Pseudomonadati</taxon>
        <taxon>Bacteroidota</taxon>
        <taxon>Cytophagia</taxon>
        <taxon>Cytophagales</taxon>
        <taxon>Leadbetterellaceae</taxon>
        <taxon>Emticicia</taxon>
    </lineage>
</organism>
<sequence>MKKYIVIGLATVTFLLNSCTNGQSQNGQTNLAANEFSAKIKANANSVIVDVRTPDEFSKGHLQNAQNIDWRGNDFDKQINSLDKSKPVFVYCLSGGRSSSAASFMRSNGFKEVYELDGGIMKWRGANLPETTATTSRNLEMTKQQFEVLLNSDKLVLIDFYADWCAPCQKMKPYLDEITQEMSNKVTVVRVNADDNQALCKELKIDALPVLQMYKNKTLTWTNVGYIDKVGVVAAINQ</sequence>
<dbReference type="EMBL" id="CAKLPY010000001">
    <property type="protein sequence ID" value="CAH0994340.1"/>
    <property type="molecule type" value="Genomic_DNA"/>
</dbReference>
<evidence type="ECO:0000313" key="7">
    <source>
        <dbReference type="EMBL" id="CAH0994340.1"/>
    </source>
</evidence>
<dbReference type="PANTHER" id="PTHR45663:SF11">
    <property type="entry name" value="GEO12009P1"/>
    <property type="match status" value="1"/>
</dbReference>
<dbReference type="InterPro" id="IPR001763">
    <property type="entry name" value="Rhodanese-like_dom"/>
</dbReference>
<evidence type="ECO:0000256" key="2">
    <source>
        <dbReference type="ARBA" id="ARBA00022982"/>
    </source>
</evidence>
<protein>
    <submittedName>
        <fullName evidence="7">Thiosulfate sulfurtransferase GlpE</fullName>
        <ecNumber evidence="7">2.8.1.1</ecNumber>
    </submittedName>
</protein>
<dbReference type="PANTHER" id="PTHR45663">
    <property type="entry name" value="GEO12009P1"/>
    <property type="match status" value="1"/>
</dbReference>
<dbReference type="EC" id="2.8.1.1" evidence="7"/>
<dbReference type="SUPFAM" id="SSF52821">
    <property type="entry name" value="Rhodanese/Cell cycle control phosphatase"/>
    <property type="match status" value="1"/>
</dbReference>
<comment type="caution">
    <text evidence="7">The sequence shown here is derived from an EMBL/GenBank/DDBJ whole genome shotgun (WGS) entry which is preliminary data.</text>
</comment>
<dbReference type="Pfam" id="PF00581">
    <property type="entry name" value="Rhodanese"/>
    <property type="match status" value="1"/>
</dbReference>
<dbReference type="Gene3D" id="3.40.250.10">
    <property type="entry name" value="Rhodanese-like domain"/>
    <property type="match status" value="1"/>
</dbReference>
<dbReference type="PROSITE" id="PS00194">
    <property type="entry name" value="THIOREDOXIN_1"/>
    <property type="match status" value="1"/>
</dbReference>
<dbReference type="SUPFAM" id="SSF52833">
    <property type="entry name" value="Thioredoxin-like"/>
    <property type="match status" value="1"/>
</dbReference>
<name>A0ABM9AKP5_9BACT</name>
<evidence type="ECO:0000256" key="4">
    <source>
        <dbReference type="ARBA" id="ARBA00023284"/>
    </source>
</evidence>
<dbReference type="InterPro" id="IPR036873">
    <property type="entry name" value="Rhodanese-like_dom_sf"/>
</dbReference>
<dbReference type="RefSeq" id="WP_238804088.1">
    <property type="nucleotide sequence ID" value="NZ_CAKLPY010000001.1"/>
</dbReference>
<evidence type="ECO:0000259" key="5">
    <source>
        <dbReference type="PROSITE" id="PS50206"/>
    </source>
</evidence>
<dbReference type="GO" id="GO:0004792">
    <property type="term" value="F:thiosulfate-cyanide sulfurtransferase activity"/>
    <property type="evidence" value="ECO:0007669"/>
    <property type="project" value="UniProtKB-EC"/>
</dbReference>
<feature type="domain" description="Thioredoxin" evidence="6">
    <location>
        <begin position="122"/>
        <end position="238"/>
    </location>
</feature>
<keyword evidence="1" id="KW-0813">Transport</keyword>
<dbReference type="Gene3D" id="3.40.30.10">
    <property type="entry name" value="Glutaredoxin"/>
    <property type="match status" value="1"/>
</dbReference>
<dbReference type="InterPro" id="IPR013766">
    <property type="entry name" value="Thioredoxin_domain"/>
</dbReference>
<proteinExistence type="predicted"/>
<evidence type="ECO:0000259" key="6">
    <source>
        <dbReference type="PROSITE" id="PS51352"/>
    </source>
</evidence>
<dbReference type="CDD" id="cd02947">
    <property type="entry name" value="TRX_family"/>
    <property type="match status" value="1"/>
</dbReference>
<dbReference type="Proteomes" id="UP000837932">
    <property type="component" value="Unassembled WGS sequence"/>
</dbReference>
<dbReference type="InterPro" id="IPR036249">
    <property type="entry name" value="Thioredoxin-like_sf"/>
</dbReference>
<accession>A0ABM9AKP5</accession>
<evidence type="ECO:0000256" key="3">
    <source>
        <dbReference type="ARBA" id="ARBA00023157"/>
    </source>
</evidence>